<keyword evidence="5" id="KW-0472">Membrane</keyword>
<dbReference type="Gene3D" id="1.10.760.10">
    <property type="entry name" value="Cytochrome c-like domain"/>
    <property type="match status" value="1"/>
</dbReference>
<evidence type="ECO:0000256" key="2">
    <source>
        <dbReference type="ARBA" id="ARBA00022723"/>
    </source>
</evidence>
<dbReference type="SUPFAM" id="SSF46626">
    <property type="entry name" value="Cytochrome c"/>
    <property type="match status" value="1"/>
</dbReference>
<organism evidence="7 8">
    <name type="scientific">Halioglobus maricola</name>
    <dbReference type="NCBI Taxonomy" id="2601894"/>
    <lineage>
        <taxon>Bacteria</taxon>
        <taxon>Pseudomonadati</taxon>
        <taxon>Pseudomonadota</taxon>
        <taxon>Gammaproteobacteria</taxon>
        <taxon>Cellvibrionales</taxon>
        <taxon>Halieaceae</taxon>
        <taxon>Halioglobus</taxon>
    </lineage>
</organism>
<reference evidence="7 8" key="1">
    <citation type="submission" date="2019-02" db="EMBL/GenBank/DDBJ databases">
        <authorList>
            <person name="Li S.-H."/>
        </authorList>
    </citation>
    <scope>NUCLEOTIDE SEQUENCE [LARGE SCALE GENOMIC DNA]</scope>
    <source>
        <strain evidence="7 8">IMCC14385</strain>
    </source>
</reference>
<dbReference type="NCBIfam" id="TIGR00781">
    <property type="entry name" value="ccoO"/>
    <property type="match status" value="1"/>
</dbReference>
<dbReference type="Pfam" id="PF02433">
    <property type="entry name" value="FixO"/>
    <property type="match status" value="1"/>
</dbReference>
<dbReference type="Proteomes" id="UP000326287">
    <property type="component" value="Chromosome"/>
</dbReference>
<dbReference type="InterPro" id="IPR003468">
    <property type="entry name" value="Cyt_c_oxidase_monohaem-su/FixO"/>
</dbReference>
<dbReference type="KEGG" id="halc:EY643_13215"/>
<feature type="transmembrane region" description="Helical" evidence="5">
    <location>
        <begin position="12"/>
        <end position="35"/>
    </location>
</feature>
<dbReference type="EC" id="1.9.3.1" evidence="7"/>
<evidence type="ECO:0000256" key="3">
    <source>
        <dbReference type="ARBA" id="ARBA00023004"/>
    </source>
</evidence>
<evidence type="ECO:0000256" key="5">
    <source>
        <dbReference type="SAM" id="Phobius"/>
    </source>
</evidence>
<dbReference type="GO" id="GO:0009055">
    <property type="term" value="F:electron transfer activity"/>
    <property type="evidence" value="ECO:0007669"/>
    <property type="project" value="InterPro"/>
</dbReference>
<dbReference type="InterPro" id="IPR009056">
    <property type="entry name" value="Cyt_c-like_dom"/>
</dbReference>
<accession>A0A5P9NL28</accession>
<keyword evidence="1 4" id="KW-0349">Heme</keyword>
<gene>
    <name evidence="7" type="primary">ccoO</name>
    <name evidence="7" type="ORF">EY643_13215</name>
</gene>
<keyword evidence="7" id="KW-0560">Oxidoreductase</keyword>
<dbReference type="PROSITE" id="PS51007">
    <property type="entry name" value="CYTC"/>
    <property type="match status" value="1"/>
</dbReference>
<sequence>MKHEAIETNVGLMIVGIIIAISFGTLVELVPLMFLKETNEPIAGLKPLPALELEGRDIYIREGCNTCHSQMIRPLRAETERYGHYSVAGEFVYDHPFLWGSKRTGPDLARVGGRYSDDWHRAHLYNPRDVVPESNMPAFPWLFEKTISGDKTGTKMEALRTVGVPYTDDDIAGAKAAVEGKKEIDALVAYLQQLGLLLKSRR</sequence>
<keyword evidence="5" id="KW-1133">Transmembrane helix</keyword>
<proteinExistence type="predicted"/>
<keyword evidence="8" id="KW-1185">Reference proteome</keyword>
<keyword evidence="5" id="KW-0812">Transmembrane</keyword>
<dbReference type="InterPro" id="IPR036909">
    <property type="entry name" value="Cyt_c-like_dom_sf"/>
</dbReference>
<evidence type="ECO:0000313" key="8">
    <source>
        <dbReference type="Proteomes" id="UP000326287"/>
    </source>
</evidence>
<dbReference type="EMBL" id="CP036422">
    <property type="protein sequence ID" value="QFU76540.1"/>
    <property type="molecule type" value="Genomic_DNA"/>
</dbReference>
<dbReference type="OrthoDB" id="9805440at2"/>
<keyword evidence="3 4" id="KW-0408">Iron</keyword>
<evidence type="ECO:0000313" key="7">
    <source>
        <dbReference type="EMBL" id="QFU76540.1"/>
    </source>
</evidence>
<feature type="domain" description="Cytochrome c" evidence="6">
    <location>
        <begin position="50"/>
        <end position="195"/>
    </location>
</feature>
<dbReference type="GO" id="GO:0020037">
    <property type="term" value="F:heme binding"/>
    <property type="evidence" value="ECO:0007669"/>
    <property type="project" value="InterPro"/>
</dbReference>
<evidence type="ECO:0000259" key="6">
    <source>
        <dbReference type="PROSITE" id="PS51007"/>
    </source>
</evidence>
<keyword evidence="2 4" id="KW-0479">Metal-binding</keyword>
<dbReference type="FunFam" id="1.10.760.10:FF:000003">
    <property type="entry name" value="Cbb3-type cytochrome c oxidase subunit II"/>
    <property type="match status" value="1"/>
</dbReference>
<dbReference type="RefSeq" id="WP_153239682.1">
    <property type="nucleotide sequence ID" value="NZ_CP036422.1"/>
</dbReference>
<dbReference type="Gene3D" id="6.10.250.2250">
    <property type="match status" value="1"/>
</dbReference>
<dbReference type="NCBIfam" id="NF011055">
    <property type="entry name" value="PRK14487.1"/>
    <property type="match status" value="1"/>
</dbReference>
<dbReference type="AlphaFoldDB" id="A0A5P9NL28"/>
<evidence type="ECO:0000256" key="4">
    <source>
        <dbReference type="PROSITE-ProRule" id="PRU00433"/>
    </source>
</evidence>
<evidence type="ECO:0000256" key="1">
    <source>
        <dbReference type="ARBA" id="ARBA00022617"/>
    </source>
</evidence>
<dbReference type="GO" id="GO:0046872">
    <property type="term" value="F:metal ion binding"/>
    <property type="evidence" value="ECO:0007669"/>
    <property type="project" value="UniProtKB-KW"/>
</dbReference>
<name>A0A5P9NL28_9GAMM</name>
<protein>
    <submittedName>
        <fullName evidence="7">Cytochrome-c oxidase, cbb3-type subunit II</fullName>
        <ecNumber evidence="7">1.9.3.1</ecNumber>
    </submittedName>
</protein>
<dbReference type="GO" id="GO:0016491">
    <property type="term" value="F:oxidoreductase activity"/>
    <property type="evidence" value="ECO:0007669"/>
    <property type="project" value="UniProtKB-KW"/>
</dbReference>